<dbReference type="EMBL" id="KE346360">
    <property type="protein sequence ID" value="KJE89263.1"/>
    <property type="molecule type" value="Genomic_DNA"/>
</dbReference>
<accession>A0A0D2WJ52</accession>
<dbReference type="InterPro" id="IPR044294">
    <property type="entry name" value="Lipase-like"/>
</dbReference>
<dbReference type="PANTHER" id="PTHR12482">
    <property type="entry name" value="LIPASE ROG1-RELATED-RELATED"/>
    <property type="match status" value="1"/>
</dbReference>
<name>A0A0D2WJ52_CAPO3</name>
<dbReference type="AlphaFoldDB" id="A0A0D2WJ52"/>
<dbReference type="InterPro" id="IPR007751">
    <property type="entry name" value="DUF676_lipase-like"/>
</dbReference>
<dbReference type="Pfam" id="PF05057">
    <property type="entry name" value="DUF676"/>
    <property type="match status" value="1"/>
</dbReference>
<dbReference type="PhylomeDB" id="A0A0D2WJ52"/>
<evidence type="ECO:0000313" key="2">
    <source>
        <dbReference type="EMBL" id="KJE89263.1"/>
    </source>
</evidence>
<organism evidence="2 3">
    <name type="scientific">Capsaspora owczarzaki (strain ATCC 30864)</name>
    <dbReference type="NCBI Taxonomy" id="595528"/>
    <lineage>
        <taxon>Eukaryota</taxon>
        <taxon>Filasterea</taxon>
        <taxon>Capsaspora</taxon>
    </lineage>
</organism>
<dbReference type="PANTHER" id="PTHR12482:SF62">
    <property type="entry name" value="LIPASE ROG1-RELATED"/>
    <property type="match status" value="1"/>
</dbReference>
<sequence length="440" mass="49437">MSLPEAALKSGVLQLVVLVHGLDSPLGGHRDMRLLESRVLVHPGFRDFKVFVSTVNSGKTTDSIHVAGIRLADELERFVHALPEVIKTVRPPSADCSLGMRTEQAPTRTAIKLSNAASLKTQLHALLRRYAIGWLYERNYFQSGRMVPVAYMSMASPHIGISYDRDNCETREEDNRRIFTNVARWVFYESKQRVAKLFWRGQCVTELYLQDEGAAGSGSFKPLLYELAVPTSRYMLALGLFKSRTLVSNTHFDFQVDYLSSAIACDYPFDTPGDVVGMDLGETCQRPSDSYEGLKHPSIGLVAKTVGLVKQVADIARFPFDWFNYSADEDHDIFSVTYTGFSSVPKSLCNISARAYSEPQEKKITTPAISRSIGRLRAEITRNLQTLSWRRIDTRFNSLWCHDYFLGKSTVHFSVVSDPKPARPVLDMFLNVLAEDANQA</sequence>
<dbReference type="OrthoDB" id="273452at2759"/>
<evidence type="ECO:0000313" key="3">
    <source>
        <dbReference type="Proteomes" id="UP000008743"/>
    </source>
</evidence>
<keyword evidence="3" id="KW-1185">Reference proteome</keyword>
<gene>
    <name evidence="2" type="ORF">CAOG_009338</name>
</gene>
<evidence type="ECO:0000259" key="1">
    <source>
        <dbReference type="Pfam" id="PF05057"/>
    </source>
</evidence>
<dbReference type="Proteomes" id="UP000008743">
    <property type="component" value="Unassembled WGS sequence"/>
</dbReference>
<feature type="domain" description="DUF676" evidence="1">
    <location>
        <begin position="14"/>
        <end position="260"/>
    </location>
</feature>
<dbReference type="InParanoid" id="A0A0D2WJ52"/>
<protein>
    <recommendedName>
        <fullName evidence="1">DUF676 domain-containing protein</fullName>
    </recommendedName>
</protein>
<proteinExistence type="predicted"/>
<reference evidence="3" key="1">
    <citation type="submission" date="2011-02" db="EMBL/GenBank/DDBJ databases">
        <title>The Genome Sequence of Capsaspora owczarzaki ATCC 30864.</title>
        <authorList>
            <person name="Russ C."/>
            <person name="Cuomo C."/>
            <person name="Burger G."/>
            <person name="Gray M.W."/>
            <person name="Holland P.W.H."/>
            <person name="King N."/>
            <person name="Lang F.B.F."/>
            <person name="Roger A.J."/>
            <person name="Ruiz-Trillo I."/>
            <person name="Young S.K."/>
            <person name="Zeng Q."/>
            <person name="Gargeya S."/>
            <person name="Alvarado L."/>
            <person name="Berlin A."/>
            <person name="Chapman S.B."/>
            <person name="Chen Z."/>
            <person name="Freedman E."/>
            <person name="Gellesch M."/>
            <person name="Goldberg J."/>
            <person name="Griggs A."/>
            <person name="Gujja S."/>
            <person name="Heilman E."/>
            <person name="Heiman D."/>
            <person name="Howarth C."/>
            <person name="Mehta T."/>
            <person name="Neiman D."/>
            <person name="Pearson M."/>
            <person name="Roberts A."/>
            <person name="Saif S."/>
            <person name="Shea T."/>
            <person name="Shenoy N."/>
            <person name="Sisk P."/>
            <person name="Stolte C."/>
            <person name="Sykes S."/>
            <person name="White J."/>
            <person name="Yandava C."/>
            <person name="Haas B."/>
            <person name="Nusbaum C."/>
            <person name="Birren B."/>
        </authorList>
    </citation>
    <scope>NUCLEOTIDE SEQUENCE</scope>
    <source>
        <strain evidence="3">ATCC 30864</strain>
    </source>
</reference>